<evidence type="ECO:0000313" key="3">
    <source>
        <dbReference type="Proteomes" id="UP001642464"/>
    </source>
</evidence>
<keyword evidence="2" id="KW-0808">Transferase</keyword>
<feature type="non-terminal residue" evidence="2">
    <location>
        <position position="1"/>
    </location>
</feature>
<keyword evidence="1" id="KW-0175">Coiled coil</keyword>
<dbReference type="GO" id="GO:0016301">
    <property type="term" value="F:kinase activity"/>
    <property type="evidence" value="ECO:0007669"/>
    <property type="project" value="UniProtKB-KW"/>
</dbReference>
<keyword evidence="2" id="KW-0418">Kinase</keyword>
<feature type="coiled-coil region" evidence="1">
    <location>
        <begin position="50"/>
        <end position="113"/>
    </location>
</feature>
<reference evidence="2 3" key="1">
    <citation type="submission" date="2024-02" db="EMBL/GenBank/DDBJ databases">
        <authorList>
            <person name="Chen Y."/>
            <person name="Shah S."/>
            <person name="Dougan E. K."/>
            <person name="Thang M."/>
            <person name="Chan C."/>
        </authorList>
    </citation>
    <scope>NUCLEOTIDE SEQUENCE [LARGE SCALE GENOMIC DNA]</scope>
</reference>
<accession>A0ABP0K3V5</accession>
<dbReference type="Proteomes" id="UP001642464">
    <property type="component" value="Unassembled WGS sequence"/>
</dbReference>
<protein>
    <submittedName>
        <fullName evidence="2">Serine/threonine-protein kinase 16</fullName>
    </submittedName>
</protein>
<proteinExistence type="predicted"/>
<dbReference type="EMBL" id="CAXAMM010009813">
    <property type="protein sequence ID" value="CAK9021465.1"/>
    <property type="molecule type" value="Genomic_DNA"/>
</dbReference>
<gene>
    <name evidence="2" type="ORF">SCF082_LOCUS15359</name>
</gene>
<keyword evidence="3" id="KW-1185">Reference proteome</keyword>
<evidence type="ECO:0000313" key="2">
    <source>
        <dbReference type="EMBL" id="CAK9021465.1"/>
    </source>
</evidence>
<sequence>RKRTRTLSFAALGERQMGSRSKLGDWENPDSVVRSEDWQEAIRKGCEMVQLASERKVRDLERRLDHLKTEAETLRRKGEELRTIHLSLESDLKESKNQNKAQMESNKKLAQEVYAMRADMSKLGQFRASLDQAVSFVEKK</sequence>
<evidence type="ECO:0000256" key="1">
    <source>
        <dbReference type="SAM" id="Coils"/>
    </source>
</evidence>
<organism evidence="2 3">
    <name type="scientific">Durusdinium trenchii</name>
    <dbReference type="NCBI Taxonomy" id="1381693"/>
    <lineage>
        <taxon>Eukaryota</taxon>
        <taxon>Sar</taxon>
        <taxon>Alveolata</taxon>
        <taxon>Dinophyceae</taxon>
        <taxon>Suessiales</taxon>
        <taxon>Symbiodiniaceae</taxon>
        <taxon>Durusdinium</taxon>
    </lineage>
</organism>
<comment type="caution">
    <text evidence="2">The sequence shown here is derived from an EMBL/GenBank/DDBJ whole genome shotgun (WGS) entry which is preliminary data.</text>
</comment>
<name>A0ABP0K3V5_9DINO</name>